<dbReference type="Proteomes" id="UP000019183">
    <property type="component" value="Unassembled WGS sequence"/>
</dbReference>
<feature type="region of interest" description="Disordered" evidence="1">
    <location>
        <begin position="1"/>
        <end position="22"/>
    </location>
</feature>
<evidence type="ECO:0000256" key="1">
    <source>
        <dbReference type="SAM" id="MobiDB-lite"/>
    </source>
</evidence>
<proteinExistence type="predicted"/>
<comment type="caution">
    <text evidence="2">The sequence shown here is derived from an EMBL/GenBank/DDBJ whole genome shotgun (WGS) entry which is preliminary data.</text>
</comment>
<name>W1DR79_KLEPN</name>
<dbReference type="AlphaFoldDB" id="W1DR79"/>
<feature type="compositionally biased region" description="Basic residues" evidence="1">
    <location>
        <begin position="10"/>
        <end position="22"/>
    </location>
</feature>
<evidence type="ECO:0000313" key="3">
    <source>
        <dbReference type="Proteomes" id="UP000019183"/>
    </source>
</evidence>
<accession>W1DR79</accession>
<sequence length="45" mass="5416">MRFYGSNFFNKKKGRINKSNAKKRGEIRIFQMRGKTRRPGRVKEV</sequence>
<organism evidence="2 3">
    <name type="scientific">Klebsiella pneumoniae IS43</name>
    <dbReference type="NCBI Taxonomy" id="1432552"/>
    <lineage>
        <taxon>Bacteria</taxon>
        <taxon>Pseudomonadati</taxon>
        <taxon>Pseudomonadota</taxon>
        <taxon>Gammaproteobacteria</taxon>
        <taxon>Enterobacterales</taxon>
        <taxon>Enterobacteriaceae</taxon>
        <taxon>Klebsiella/Raoultella group</taxon>
        <taxon>Klebsiella</taxon>
        <taxon>Klebsiella pneumoniae complex</taxon>
    </lineage>
</organism>
<dbReference type="EMBL" id="CBWK010000635">
    <property type="protein sequence ID" value="CDL11312.1"/>
    <property type="molecule type" value="Genomic_DNA"/>
</dbReference>
<protein>
    <submittedName>
        <fullName evidence="2">Uncharacterized protein</fullName>
    </submittedName>
</protein>
<reference evidence="2" key="1">
    <citation type="submission" date="2013-10" db="EMBL/GenBank/DDBJ databases">
        <title>Antibiotic resistance diversity of beta-lactamase producers in the General Hospital Vienna.</title>
        <authorList>
            <person name="Barisic I."/>
            <person name="Mitteregger D."/>
            <person name="Hirschl A.M."/>
            <person name="Noehammer C."/>
            <person name="Wiesinger-Mayr H."/>
        </authorList>
    </citation>
    <scope>NUCLEOTIDE SEQUENCE [LARGE SCALE GENOMIC DNA]</scope>
    <source>
        <strain evidence="2">IS43</strain>
    </source>
</reference>
<keyword evidence="3" id="KW-1185">Reference proteome</keyword>
<evidence type="ECO:0000313" key="2">
    <source>
        <dbReference type="EMBL" id="CDL11312.1"/>
    </source>
</evidence>